<evidence type="ECO:0000256" key="7">
    <source>
        <dbReference type="SAM" id="Phobius"/>
    </source>
</evidence>
<sequence>MFNKDFYINAVHLFALAVLICFCVFVCDVYLDTLVITKQGWIRGFRASDGNYVKYMGIPYATVSKENPFGESTPFPKLKGVFQANKNRIMCPQVDMLSLQYVGTLNCLRLNVFVPYTKVSKPVMVFIHGGRFTLGFTGTFQGTHFHGPRYFMKHDVILVTISYRLGPYGFFCLDSPEVPGNQGINDVIKALMWVKENIHAFGGDTNKITVFGHSAGSMITDLLLYTKAEKYIDQAILQSGTAHAADVLWNVNNSVPLIISKHLGLETNDLKEALSFLKSRSTQDVVVAAKNLSIEFRPCIEKRFETYDGLINKDPFNTKPSVKNKRIILGHTTEEYNMKLQKPIQYFKDNDVFDNMLEYEFDFNNEKGKEAVSSVRHFYIGDNEVNEDLKWKIVNFTSDITFNYPAYRDMDKFIENGAEKVYYYIFAYTSSSNLYKKLLNISVGRSIHGDELAYLFETNTIPPLSASDIIIMERMTTMWTNFAKYGNPTPNKTEMLPVQWLPISKDSRNYLLIDLDEEMGEDLYKDRIDFWDTFYETYKQFMRPNKTFVNLLL</sequence>
<dbReference type="InterPro" id="IPR029058">
    <property type="entry name" value="AB_hydrolase_fold"/>
</dbReference>
<keyword evidence="3 6" id="KW-0378">Hydrolase</keyword>
<comment type="caution">
    <text evidence="9">The sequence shown here is derived from an EMBL/GenBank/DDBJ whole genome shotgun (WGS) entry which is preliminary data.</text>
</comment>
<keyword evidence="7" id="KW-1133">Transmembrane helix</keyword>
<dbReference type="InterPro" id="IPR050309">
    <property type="entry name" value="Type-B_Carboxylest/Lipase"/>
</dbReference>
<dbReference type="OrthoDB" id="408631at2759"/>
<dbReference type="AlphaFoldDB" id="A0A821W4A9"/>
<proteinExistence type="inferred from homology"/>
<keyword evidence="7" id="KW-0812">Transmembrane</keyword>
<evidence type="ECO:0000313" key="10">
    <source>
        <dbReference type="Proteomes" id="UP000663880"/>
    </source>
</evidence>
<keyword evidence="5" id="KW-0325">Glycoprotein</keyword>
<keyword evidence="2" id="KW-0719">Serine esterase</keyword>
<dbReference type="SUPFAM" id="SSF53474">
    <property type="entry name" value="alpha/beta-Hydrolases"/>
    <property type="match status" value="1"/>
</dbReference>
<name>A0A821W4A9_9NEOP</name>
<evidence type="ECO:0000256" key="6">
    <source>
        <dbReference type="RuleBase" id="RU361235"/>
    </source>
</evidence>
<evidence type="ECO:0000259" key="8">
    <source>
        <dbReference type="Pfam" id="PF00135"/>
    </source>
</evidence>
<reference evidence="9" key="1">
    <citation type="submission" date="2021-02" db="EMBL/GenBank/DDBJ databases">
        <authorList>
            <person name="Steward A R."/>
        </authorList>
    </citation>
    <scope>NUCLEOTIDE SEQUENCE</scope>
</reference>
<dbReference type="PANTHER" id="PTHR11559">
    <property type="entry name" value="CARBOXYLESTERASE"/>
    <property type="match status" value="1"/>
</dbReference>
<dbReference type="Gene3D" id="3.40.50.1820">
    <property type="entry name" value="alpha/beta hydrolase"/>
    <property type="match status" value="1"/>
</dbReference>
<evidence type="ECO:0000256" key="3">
    <source>
        <dbReference type="ARBA" id="ARBA00022801"/>
    </source>
</evidence>
<protein>
    <recommendedName>
        <fullName evidence="6">Carboxylic ester hydrolase</fullName>
        <ecNumber evidence="6">3.1.1.-</ecNumber>
    </recommendedName>
</protein>
<feature type="domain" description="Carboxylesterase type B" evidence="8">
    <location>
        <begin position="33"/>
        <end position="531"/>
    </location>
</feature>
<dbReference type="Pfam" id="PF00135">
    <property type="entry name" value="COesterase"/>
    <property type="match status" value="1"/>
</dbReference>
<accession>A0A821W4A9</accession>
<organism evidence="9 10">
    <name type="scientific">Pieris macdunnoughi</name>
    <dbReference type="NCBI Taxonomy" id="345717"/>
    <lineage>
        <taxon>Eukaryota</taxon>
        <taxon>Metazoa</taxon>
        <taxon>Ecdysozoa</taxon>
        <taxon>Arthropoda</taxon>
        <taxon>Hexapoda</taxon>
        <taxon>Insecta</taxon>
        <taxon>Pterygota</taxon>
        <taxon>Neoptera</taxon>
        <taxon>Endopterygota</taxon>
        <taxon>Lepidoptera</taxon>
        <taxon>Glossata</taxon>
        <taxon>Ditrysia</taxon>
        <taxon>Papilionoidea</taxon>
        <taxon>Pieridae</taxon>
        <taxon>Pierinae</taxon>
        <taxon>Pieris</taxon>
    </lineage>
</organism>
<dbReference type="PROSITE" id="PS00122">
    <property type="entry name" value="CARBOXYLESTERASE_B_1"/>
    <property type="match status" value="1"/>
</dbReference>
<evidence type="ECO:0000256" key="4">
    <source>
        <dbReference type="ARBA" id="ARBA00023157"/>
    </source>
</evidence>
<dbReference type="Proteomes" id="UP000663880">
    <property type="component" value="Unassembled WGS sequence"/>
</dbReference>
<dbReference type="InterPro" id="IPR002018">
    <property type="entry name" value="CarbesteraseB"/>
</dbReference>
<dbReference type="GO" id="GO:0052689">
    <property type="term" value="F:carboxylic ester hydrolase activity"/>
    <property type="evidence" value="ECO:0007669"/>
    <property type="project" value="UniProtKB-KW"/>
</dbReference>
<keyword evidence="4" id="KW-1015">Disulfide bond</keyword>
<evidence type="ECO:0000256" key="1">
    <source>
        <dbReference type="ARBA" id="ARBA00005964"/>
    </source>
</evidence>
<dbReference type="EMBL" id="CAJOBZ010000051">
    <property type="protein sequence ID" value="CAF4917796.1"/>
    <property type="molecule type" value="Genomic_DNA"/>
</dbReference>
<evidence type="ECO:0000256" key="2">
    <source>
        <dbReference type="ARBA" id="ARBA00022487"/>
    </source>
</evidence>
<dbReference type="InterPro" id="IPR019826">
    <property type="entry name" value="Carboxylesterase_B_AS"/>
</dbReference>
<feature type="transmembrane region" description="Helical" evidence="7">
    <location>
        <begin position="6"/>
        <end position="31"/>
    </location>
</feature>
<dbReference type="EC" id="3.1.1.-" evidence="6"/>
<keyword evidence="10" id="KW-1185">Reference proteome</keyword>
<comment type="similarity">
    <text evidence="1 6">Belongs to the type-B carboxylesterase/lipase family.</text>
</comment>
<keyword evidence="7" id="KW-0472">Membrane</keyword>
<evidence type="ECO:0000313" key="9">
    <source>
        <dbReference type="EMBL" id="CAF4917796.1"/>
    </source>
</evidence>
<gene>
    <name evidence="9" type="ORF">PMACD_LOCUS12750</name>
</gene>
<evidence type="ECO:0000256" key="5">
    <source>
        <dbReference type="ARBA" id="ARBA00023180"/>
    </source>
</evidence>